<feature type="transmembrane region" description="Helical" evidence="12">
    <location>
        <begin position="283"/>
        <end position="306"/>
    </location>
</feature>
<dbReference type="GO" id="GO:0006784">
    <property type="term" value="P:heme A biosynthetic process"/>
    <property type="evidence" value="ECO:0007669"/>
    <property type="project" value="InterPro"/>
</dbReference>
<name>A0A9W6HUI5_9MICO</name>
<dbReference type="GO" id="GO:0016020">
    <property type="term" value="C:membrane"/>
    <property type="evidence" value="ECO:0007669"/>
    <property type="project" value="UniProtKB-SubCell"/>
</dbReference>
<dbReference type="GO" id="GO:0016491">
    <property type="term" value="F:oxidoreductase activity"/>
    <property type="evidence" value="ECO:0007669"/>
    <property type="project" value="UniProtKB-KW"/>
</dbReference>
<protein>
    <submittedName>
        <fullName evidence="13">Protein required for cytochrome oxidase assembly</fullName>
    </submittedName>
</protein>
<evidence type="ECO:0000313" key="13">
    <source>
        <dbReference type="EMBL" id="GLK02311.1"/>
    </source>
</evidence>
<evidence type="ECO:0000256" key="2">
    <source>
        <dbReference type="ARBA" id="ARBA00022475"/>
    </source>
</evidence>
<accession>A0A9W6HUI5</accession>
<comment type="caution">
    <text evidence="13">The sequence shown here is derived from an EMBL/GenBank/DDBJ whole genome shotgun (WGS) entry which is preliminary data.</text>
</comment>
<evidence type="ECO:0000256" key="3">
    <source>
        <dbReference type="ARBA" id="ARBA00022692"/>
    </source>
</evidence>
<evidence type="ECO:0000256" key="11">
    <source>
        <dbReference type="ARBA" id="ARBA00023444"/>
    </source>
</evidence>
<dbReference type="Proteomes" id="UP001142325">
    <property type="component" value="Unassembled WGS sequence"/>
</dbReference>
<keyword evidence="8" id="KW-0350">Heme biosynthesis</keyword>
<evidence type="ECO:0000256" key="7">
    <source>
        <dbReference type="ARBA" id="ARBA00023004"/>
    </source>
</evidence>
<dbReference type="GO" id="GO:0046872">
    <property type="term" value="F:metal ion binding"/>
    <property type="evidence" value="ECO:0007669"/>
    <property type="project" value="UniProtKB-KW"/>
</dbReference>
<keyword evidence="6" id="KW-0560">Oxidoreductase</keyword>
<keyword evidence="14" id="KW-1185">Reference proteome</keyword>
<proteinExistence type="predicted"/>
<dbReference type="InterPro" id="IPR003780">
    <property type="entry name" value="COX15/CtaA_fam"/>
</dbReference>
<dbReference type="EMBL" id="BSET01000002">
    <property type="protein sequence ID" value="GLK02311.1"/>
    <property type="molecule type" value="Genomic_DNA"/>
</dbReference>
<evidence type="ECO:0000256" key="10">
    <source>
        <dbReference type="ARBA" id="ARBA00023157"/>
    </source>
</evidence>
<evidence type="ECO:0000256" key="5">
    <source>
        <dbReference type="ARBA" id="ARBA00022989"/>
    </source>
</evidence>
<keyword evidence="9 12" id="KW-0472">Membrane</keyword>
<keyword evidence="10" id="KW-1015">Disulfide bond</keyword>
<gene>
    <name evidence="13" type="ORF">GCM10017596_20260</name>
</gene>
<comment type="subcellular location">
    <subcellularLocation>
        <location evidence="1">Membrane</location>
        <topology evidence="1">Multi-pass membrane protein</topology>
    </subcellularLocation>
</comment>
<dbReference type="PANTHER" id="PTHR35457">
    <property type="entry name" value="HEME A SYNTHASE"/>
    <property type="match status" value="1"/>
</dbReference>
<dbReference type="PANTHER" id="PTHR35457:SF1">
    <property type="entry name" value="HEME A SYNTHASE"/>
    <property type="match status" value="1"/>
</dbReference>
<reference evidence="13" key="2">
    <citation type="submission" date="2023-01" db="EMBL/GenBank/DDBJ databases">
        <authorList>
            <person name="Sun Q."/>
            <person name="Evtushenko L."/>
        </authorList>
    </citation>
    <scope>NUCLEOTIDE SEQUENCE</scope>
    <source>
        <strain evidence="13">VKM Ac-1958</strain>
    </source>
</reference>
<feature type="transmembrane region" description="Helical" evidence="12">
    <location>
        <begin position="90"/>
        <end position="108"/>
    </location>
</feature>
<keyword evidence="2" id="KW-1003">Cell membrane</keyword>
<evidence type="ECO:0000256" key="8">
    <source>
        <dbReference type="ARBA" id="ARBA00023133"/>
    </source>
</evidence>
<feature type="transmembrane region" description="Helical" evidence="12">
    <location>
        <begin position="115"/>
        <end position="138"/>
    </location>
</feature>
<feature type="transmembrane region" description="Helical" evidence="12">
    <location>
        <begin position="32"/>
        <end position="53"/>
    </location>
</feature>
<feature type="transmembrane region" description="Helical" evidence="12">
    <location>
        <begin position="231"/>
        <end position="249"/>
    </location>
</feature>
<evidence type="ECO:0000256" key="12">
    <source>
        <dbReference type="SAM" id="Phobius"/>
    </source>
</evidence>
<evidence type="ECO:0000313" key="14">
    <source>
        <dbReference type="Proteomes" id="UP001142325"/>
    </source>
</evidence>
<dbReference type="AlphaFoldDB" id="A0A9W6HUI5"/>
<evidence type="ECO:0000256" key="4">
    <source>
        <dbReference type="ARBA" id="ARBA00022723"/>
    </source>
</evidence>
<reference evidence="13" key="1">
    <citation type="journal article" date="2014" name="Int. J. Syst. Evol. Microbiol.">
        <title>Complete genome sequence of Corynebacterium casei LMG S-19264T (=DSM 44701T), isolated from a smear-ripened cheese.</title>
        <authorList>
            <consortium name="US DOE Joint Genome Institute (JGI-PGF)"/>
            <person name="Walter F."/>
            <person name="Albersmeier A."/>
            <person name="Kalinowski J."/>
            <person name="Ruckert C."/>
        </authorList>
    </citation>
    <scope>NUCLEOTIDE SEQUENCE</scope>
    <source>
        <strain evidence="13">VKM Ac-1958</strain>
    </source>
</reference>
<evidence type="ECO:0000256" key="9">
    <source>
        <dbReference type="ARBA" id="ARBA00023136"/>
    </source>
</evidence>
<sequence>MPETATRPLVDPPARSRFAQWLPTAVDTRIRVFAWISFVLNVVIIATGGAVRLTGSGLGCSDWPVCVPGSLVPTPELGIHGVIEFANRTISGPLLLAAVGVLVLVWRMRRTRRDLFVIAAVIVALVIVQALVGAFVVWQELAAALVGFHYTVSVVIVCIAATFLVRMRQPGGERVAAAPRPFAILTHVTGLALAVTVFVGVLTTAAGPHSGDEDVIRTGFDASILAHVHSWPGYVLGTLALILAVSAVAQRLPQRGWTIALLGIIAVQVIVGVIQARNGLPEILVGIHMVLAALSAATYTALAMNLRRPVR</sequence>
<comment type="pathway">
    <text evidence="11">Porphyrin-containing compound metabolism.</text>
</comment>
<keyword evidence="3 12" id="KW-0812">Transmembrane</keyword>
<evidence type="ECO:0000256" key="1">
    <source>
        <dbReference type="ARBA" id="ARBA00004141"/>
    </source>
</evidence>
<evidence type="ECO:0000256" key="6">
    <source>
        <dbReference type="ARBA" id="ARBA00023002"/>
    </source>
</evidence>
<keyword evidence="5 12" id="KW-1133">Transmembrane helix</keyword>
<feature type="transmembrane region" description="Helical" evidence="12">
    <location>
        <begin position="184"/>
        <end position="206"/>
    </location>
</feature>
<keyword evidence="7" id="KW-0408">Iron</keyword>
<dbReference type="Pfam" id="PF02628">
    <property type="entry name" value="COX15-CtaA"/>
    <property type="match status" value="1"/>
</dbReference>
<keyword evidence="4" id="KW-0479">Metal-binding</keyword>
<dbReference type="InterPro" id="IPR050450">
    <property type="entry name" value="COX15/CtaA_HemeA_synthase"/>
</dbReference>
<dbReference type="RefSeq" id="WP_204939868.1">
    <property type="nucleotide sequence ID" value="NZ_BAAAUM010000002.1"/>
</dbReference>
<organism evidence="13 14">
    <name type="scientific">Microbacterium keratanolyticum</name>
    <dbReference type="NCBI Taxonomy" id="67574"/>
    <lineage>
        <taxon>Bacteria</taxon>
        <taxon>Bacillati</taxon>
        <taxon>Actinomycetota</taxon>
        <taxon>Actinomycetes</taxon>
        <taxon>Micrococcales</taxon>
        <taxon>Microbacteriaceae</taxon>
        <taxon>Microbacterium</taxon>
    </lineage>
</organism>
<feature type="transmembrane region" description="Helical" evidence="12">
    <location>
        <begin position="256"/>
        <end position="277"/>
    </location>
</feature>
<feature type="transmembrane region" description="Helical" evidence="12">
    <location>
        <begin position="144"/>
        <end position="164"/>
    </location>
</feature>